<feature type="region of interest" description="Disordered" evidence="1">
    <location>
        <begin position="119"/>
        <end position="141"/>
    </location>
</feature>
<feature type="signal peptide" evidence="2">
    <location>
        <begin position="1"/>
        <end position="20"/>
    </location>
</feature>
<dbReference type="RefSeq" id="WP_145068840.1">
    <property type="nucleotide sequence ID" value="NZ_CP036287.1"/>
</dbReference>
<dbReference type="PROSITE" id="PS51257">
    <property type="entry name" value="PROKAR_LIPOPROTEIN"/>
    <property type="match status" value="1"/>
</dbReference>
<evidence type="ECO:0000313" key="4">
    <source>
        <dbReference type="Proteomes" id="UP000316921"/>
    </source>
</evidence>
<evidence type="ECO:0000313" key="3">
    <source>
        <dbReference type="EMBL" id="QDU69177.1"/>
    </source>
</evidence>
<dbReference type="EMBL" id="CP036287">
    <property type="protein sequence ID" value="QDU69177.1"/>
    <property type="molecule type" value="Genomic_DNA"/>
</dbReference>
<reference evidence="3 4" key="1">
    <citation type="submission" date="2019-02" db="EMBL/GenBank/DDBJ databases">
        <title>Deep-cultivation of Planctomycetes and their phenomic and genomic characterization uncovers novel biology.</title>
        <authorList>
            <person name="Wiegand S."/>
            <person name="Jogler M."/>
            <person name="Boedeker C."/>
            <person name="Pinto D."/>
            <person name="Vollmers J."/>
            <person name="Rivas-Marin E."/>
            <person name="Kohn T."/>
            <person name="Peeters S.H."/>
            <person name="Heuer A."/>
            <person name="Rast P."/>
            <person name="Oberbeckmann S."/>
            <person name="Bunk B."/>
            <person name="Jeske O."/>
            <person name="Meyerdierks A."/>
            <person name="Storesund J.E."/>
            <person name="Kallscheuer N."/>
            <person name="Luecker S."/>
            <person name="Lage O.M."/>
            <person name="Pohl T."/>
            <person name="Merkel B.J."/>
            <person name="Hornburger P."/>
            <person name="Mueller R.-W."/>
            <person name="Bruemmer F."/>
            <person name="Labrenz M."/>
            <person name="Spormann A.M."/>
            <person name="Op den Camp H."/>
            <person name="Overmann J."/>
            <person name="Amann R."/>
            <person name="Jetten M.S.M."/>
            <person name="Mascher T."/>
            <person name="Medema M.H."/>
            <person name="Devos D.P."/>
            <person name="Kaster A.-K."/>
            <person name="Ovreas L."/>
            <person name="Rohde M."/>
            <person name="Galperin M.Y."/>
            <person name="Jogler C."/>
        </authorList>
    </citation>
    <scope>NUCLEOTIDE SEQUENCE [LARGE SCALE GENOMIC DNA]</scope>
    <source>
        <strain evidence="3 4">Pla133</strain>
    </source>
</reference>
<gene>
    <name evidence="3" type="ORF">Pla133_42940</name>
</gene>
<dbReference type="AlphaFoldDB" id="A0A518BQC7"/>
<protein>
    <submittedName>
        <fullName evidence="3">Uncharacterized protein</fullName>
    </submittedName>
</protein>
<evidence type="ECO:0000256" key="2">
    <source>
        <dbReference type="SAM" id="SignalP"/>
    </source>
</evidence>
<name>A0A518BQC7_9BACT</name>
<dbReference type="Proteomes" id="UP000316921">
    <property type="component" value="Chromosome"/>
</dbReference>
<keyword evidence="2" id="KW-0732">Signal</keyword>
<feature type="chain" id="PRO_5021722823" evidence="2">
    <location>
        <begin position="21"/>
        <end position="141"/>
    </location>
</feature>
<accession>A0A518BQC7</accession>
<organism evidence="3 4">
    <name type="scientific">Engelhardtia mirabilis</name>
    <dbReference type="NCBI Taxonomy" id="2528011"/>
    <lineage>
        <taxon>Bacteria</taxon>
        <taxon>Pseudomonadati</taxon>
        <taxon>Planctomycetota</taxon>
        <taxon>Planctomycetia</taxon>
        <taxon>Planctomycetia incertae sedis</taxon>
        <taxon>Engelhardtia</taxon>
    </lineage>
</organism>
<proteinExistence type="predicted"/>
<dbReference type="KEGG" id="pbap:Pla133_42940"/>
<sequence length="141" mass="15089" precursor="true">MFRPSAVVLALFAACPTLQGCAFHSTAREWNGLVGPDGEPTHLRSSTNVGLNLFVVFTIFGSTDTGGMVDEITGEIAAEGGDRVRIIQSASENYWYGFPPLTWILTPVVTTVAADYVPANEVPESEPAENPVARDDDGDDE</sequence>
<keyword evidence="4" id="KW-1185">Reference proteome</keyword>
<evidence type="ECO:0000256" key="1">
    <source>
        <dbReference type="SAM" id="MobiDB-lite"/>
    </source>
</evidence>